<dbReference type="InterPro" id="IPR016040">
    <property type="entry name" value="NAD(P)-bd_dom"/>
</dbReference>
<protein>
    <recommendedName>
        <fullName evidence="7">UDP-glucose 4-epimerase</fullName>
        <ecNumber evidence="7">5.1.3.2</ecNumber>
    </recommendedName>
</protein>
<comment type="function">
    <text evidence="3">Catalyzes two distinct but analogous reactions: the reversible epimerization of UDP-glucose to UDP-galactose and the reversible epimerization of UDP-N-acetylglucosamine to UDP-N-acetylgalactosamine. The reaction with UDP-Gal plays a critical role in the Leloir pathway of galactose catabolism in which galactose is converted to the glycolytic intermediate glucose 6-phosphate. It contributes to the catabolism of dietary galactose and enables the endogenous biosynthesis of both UDP-Gal and UDP-GalNAc when exogenous sources are limited. Both UDP-sugar interconversions are important in the synthesis of glycoproteins and glycolipids.</text>
</comment>
<evidence type="ECO:0000256" key="7">
    <source>
        <dbReference type="RuleBase" id="RU366046"/>
    </source>
</evidence>
<dbReference type="InterPro" id="IPR036291">
    <property type="entry name" value="NAD(P)-bd_dom_sf"/>
</dbReference>
<evidence type="ECO:0000256" key="6">
    <source>
        <dbReference type="ARBA" id="ARBA00023235"/>
    </source>
</evidence>
<dbReference type="Gene3D" id="3.90.25.10">
    <property type="entry name" value="UDP-galactose 4-epimerase, domain 1"/>
    <property type="match status" value="1"/>
</dbReference>
<comment type="cofactor">
    <cofactor evidence="2 7">
        <name>NAD(+)</name>
        <dbReference type="ChEBI" id="CHEBI:57540"/>
    </cofactor>
</comment>
<evidence type="ECO:0000256" key="5">
    <source>
        <dbReference type="ARBA" id="ARBA00023144"/>
    </source>
</evidence>
<name>A0A646QIE8_9MYRI</name>
<comment type="catalytic activity">
    <reaction evidence="1">
        <text>UDP-N-acetyl-alpha-D-glucosamine = UDP-N-acetyl-alpha-D-galactosamine</text>
        <dbReference type="Rhea" id="RHEA:20517"/>
        <dbReference type="ChEBI" id="CHEBI:57705"/>
        <dbReference type="ChEBI" id="CHEBI:67138"/>
        <dbReference type="EC" id="5.1.3.7"/>
    </reaction>
</comment>
<reference evidence="9" key="1">
    <citation type="submission" date="2018-11" db="EMBL/GenBank/DDBJ databases">
        <title>Venom-gland transcriptomics and venom proteomics of the Florida green centipede (Hemiscolopendra marginata) reveal sex-based variation in a centipede venom.</title>
        <authorList>
            <person name="Nystrom G.S."/>
            <person name="Ward M.J."/>
            <person name="Ellsworth S.A."/>
            <person name="Rokyta D.R."/>
        </authorList>
    </citation>
    <scope>NUCLEOTIDE SEQUENCE</scope>
    <source>
        <tissue evidence="9">Venom gland</tissue>
    </source>
</reference>
<dbReference type="GO" id="GO:0033499">
    <property type="term" value="P:galactose catabolic process via UDP-galactose, Leloir pathway"/>
    <property type="evidence" value="ECO:0007669"/>
    <property type="project" value="TreeGrafter"/>
</dbReference>
<accession>A0A646QIE8</accession>
<keyword evidence="6 7" id="KW-0413">Isomerase</keyword>
<dbReference type="SUPFAM" id="SSF51735">
    <property type="entry name" value="NAD(P)-binding Rossmann-fold domains"/>
    <property type="match status" value="1"/>
</dbReference>
<dbReference type="GO" id="GO:0003974">
    <property type="term" value="F:UDP-N-acetylglucosamine 4-epimerase activity"/>
    <property type="evidence" value="ECO:0007669"/>
    <property type="project" value="UniProtKB-EC"/>
</dbReference>
<dbReference type="PANTHER" id="PTHR43725:SF31">
    <property type="entry name" value="UDP-GLUCOSE 4-EPIMERASE"/>
    <property type="match status" value="1"/>
</dbReference>
<dbReference type="PRINTS" id="PR01713">
    <property type="entry name" value="NUCEPIMERASE"/>
</dbReference>
<dbReference type="GO" id="GO:0003978">
    <property type="term" value="F:UDP-glucose 4-epimerase activity"/>
    <property type="evidence" value="ECO:0007669"/>
    <property type="project" value="UniProtKB-UniRule"/>
</dbReference>
<evidence type="ECO:0000256" key="1">
    <source>
        <dbReference type="ARBA" id="ARBA00000014"/>
    </source>
</evidence>
<comment type="catalytic activity">
    <reaction evidence="7">
        <text>UDP-alpha-D-glucose = UDP-alpha-D-galactose</text>
        <dbReference type="Rhea" id="RHEA:22168"/>
        <dbReference type="ChEBI" id="CHEBI:58885"/>
        <dbReference type="ChEBI" id="CHEBI:66914"/>
        <dbReference type="EC" id="5.1.3.2"/>
    </reaction>
</comment>
<proteinExistence type="inferred from homology"/>
<keyword evidence="7" id="KW-0119">Carbohydrate metabolism</keyword>
<dbReference type="PANTHER" id="PTHR43725">
    <property type="entry name" value="UDP-GLUCOSE 4-EPIMERASE"/>
    <property type="match status" value="1"/>
</dbReference>
<dbReference type="CDD" id="cd05247">
    <property type="entry name" value="UDP_G4E_1_SDR_e"/>
    <property type="match status" value="1"/>
</dbReference>
<sequence length="366" mass="40490">MSGNCIFVTGGAGYIGSHCVVELLQSGYEVVVIDNFVNSVNGKDGHAPSLQRVEQLTNKKLSFYKCDLLDKGNLNTIFDKHSIDCVIHFASIKAVGESMQVPLDYYKNNVVGTLNLLEVMKSHGVYNIIFSSSCCVYGTPQYLPINESHPTGNVTSVYGRTKYLIEKMLSDLCIAEKQWNVIALRYFNPVGAHPSGMIGEDPTKAFTNLMPYIAQVAVGRKPTLTIFGGDYDTVDGTGVRDYIHIMDLASGHVAAMKKLKDGDIHFKVYNLGTGKGVSVLQLIAAFENASGHKVPYEIEPRRIGDIDSMYADCTLAEQELNWKANYDLNQMCEDFWRWQSTNPLGYRTSEDEKINGKEVNGGINGH</sequence>
<evidence type="ECO:0000256" key="4">
    <source>
        <dbReference type="ARBA" id="ARBA00023027"/>
    </source>
</evidence>
<dbReference type="AlphaFoldDB" id="A0A646QIE8"/>
<organism evidence="9">
    <name type="scientific">Hemiscolopendra marginata</name>
    <dbReference type="NCBI Taxonomy" id="943146"/>
    <lineage>
        <taxon>Eukaryota</taxon>
        <taxon>Metazoa</taxon>
        <taxon>Ecdysozoa</taxon>
        <taxon>Arthropoda</taxon>
        <taxon>Myriapoda</taxon>
        <taxon>Chilopoda</taxon>
        <taxon>Pleurostigmophora</taxon>
        <taxon>Scolopendromorpha</taxon>
        <taxon>Scolopendridae</taxon>
        <taxon>Hemiscolopendra</taxon>
    </lineage>
</organism>
<evidence type="ECO:0000256" key="2">
    <source>
        <dbReference type="ARBA" id="ARBA00001911"/>
    </source>
</evidence>
<dbReference type="GO" id="GO:0005829">
    <property type="term" value="C:cytosol"/>
    <property type="evidence" value="ECO:0007669"/>
    <property type="project" value="TreeGrafter"/>
</dbReference>
<dbReference type="UniPathway" id="UPA00214"/>
<evidence type="ECO:0000259" key="8">
    <source>
        <dbReference type="Pfam" id="PF16363"/>
    </source>
</evidence>
<dbReference type="EC" id="5.1.3.2" evidence="7"/>
<dbReference type="InterPro" id="IPR005886">
    <property type="entry name" value="UDP_G4E"/>
</dbReference>
<evidence type="ECO:0000313" key="9">
    <source>
        <dbReference type="EMBL" id="MUP40855.1"/>
    </source>
</evidence>
<dbReference type="NCBIfam" id="TIGR01179">
    <property type="entry name" value="galE"/>
    <property type="match status" value="1"/>
</dbReference>
<dbReference type="Gene3D" id="3.40.50.720">
    <property type="entry name" value="NAD(P)-binding Rossmann-like Domain"/>
    <property type="match status" value="1"/>
</dbReference>
<comment type="subunit">
    <text evidence="7">Homodimer.</text>
</comment>
<dbReference type="Pfam" id="PF16363">
    <property type="entry name" value="GDP_Man_Dehyd"/>
    <property type="match status" value="1"/>
</dbReference>
<evidence type="ECO:0000256" key="3">
    <source>
        <dbReference type="ARBA" id="ARBA00002760"/>
    </source>
</evidence>
<keyword evidence="5" id="KW-0299">Galactose metabolism</keyword>
<comment type="similarity">
    <text evidence="7">Belongs to the NAD(P)-dependent epimerase/dehydratase family.</text>
</comment>
<comment type="pathway">
    <text evidence="7">Carbohydrate metabolism; galactose metabolism.</text>
</comment>
<dbReference type="NCBIfam" id="NF007956">
    <property type="entry name" value="PRK10675.1"/>
    <property type="match status" value="1"/>
</dbReference>
<dbReference type="EMBL" id="GHBY01000678">
    <property type="protein sequence ID" value="MUP40855.1"/>
    <property type="molecule type" value="Transcribed_RNA"/>
</dbReference>
<feature type="domain" description="NAD(P)-binding" evidence="8">
    <location>
        <begin position="7"/>
        <end position="334"/>
    </location>
</feature>
<keyword evidence="4 7" id="KW-0520">NAD</keyword>